<dbReference type="PANTHER" id="PTHR38696">
    <property type="entry name" value="MEDIATOR OF RNA POLYMERASE II TRANSCRIPTION SUBUNIT 13"/>
    <property type="match status" value="1"/>
</dbReference>
<dbReference type="Proteomes" id="UP000007148">
    <property type="component" value="Unassembled WGS sequence"/>
</dbReference>
<evidence type="ECO:0000313" key="2">
    <source>
        <dbReference type="EMBL" id="CCA66811.1"/>
    </source>
</evidence>
<keyword evidence="3" id="KW-1185">Reference proteome</keyword>
<accession>G4T6A3</accession>
<protein>
    <submittedName>
        <fullName evidence="2">Uncharacterized protein</fullName>
    </submittedName>
</protein>
<dbReference type="InParanoid" id="G4T6A3"/>
<feature type="region of interest" description="Disordered" evidence="1">
    <location>
        <begin position="1"/>
        <end position="105"/>
    </location>
</feature>
<dbReference type="OrthoDB" id="3255427at2759"/>
<name>G4T6A3_SERID</name>
<comment type="caution">
    <text evidence="2">The sequence shown here is derived from an EMBL/GenBank/DDBJ whole genome shotgun (WGS) entry which is preliminary data.</text>
</comment>
<organism evidence="2 3">
    <name type="scientific">Serendipita indica (strain DSM 11827)</name>
    <name type="common">Root endophyte fungus</name>
    <name type="synonym">Piriformospora indica</name>
    <dbReference type="NCBI Taxonomy" id="1109443"/>
    <lineage>
        <taxon>Eukaryota</taxon>
        <taxon>Fungi</taxon>
        <taxon>Dikarya</taxon>
        <taxon>Basidiomycota</taxon>
        <taxon>Agaricomycotina</taxon>
        <taxon>Agaricomycetes</taxon>
        <taxon>Sebacinales</taxon>
        <taxon>Serendipitaceae</taxon>
        <taxon>Serendipita</taxon>
    </lineage>
</organism>
<feature type="compositionally biased region" description="Polar residues" evidence="1">
    <location>
        <begin position="86"/>
        <end position="105"/>
    </location>
</feature>
<sequence>MSSSDLVANNLHHPRPTVARNGPSAPAVSYLTQPSIRYPTSPVQRPPVPAPVSPEIRPALHNHSYPNNVGAQGHWNGQPVPERYDSTSPTLTRRSGKSSDATSPTYTDEHVIQHHNVLPHPIRPAVLRGRSASSPEYLKTTGGAYQSDNPVIAPPVPVAPLPVIAPVQKPTRQGSGGVHFTPDNLFLSIDSSNILKIYNLTPSNNGPNVLMQTIREQSLTSWAPGVASDDEGRGEWTIRFNGKIWSIKGAPSIAAHRMIASMFAVFASQGYSYLCSIHNTQWRKTPRHLFTSSPPSSPHFFTLSFSLNKHKLTFVDIPTDLNVAVSNTLKHSTLYDVEEVEDEAMQQMHTRPTEAEETDEDEDEKHQIHVYHLTKRVKVSRSKHDPQLFLTRNAEADMLMLTSQLLKIIASFGYRLDAAVPLGPVGLFGLKGRRELWVFKSMAWKPSEDTRQ</sequence>
<dbReference type="PANTHER" id="PTHR38696:SF1">
    <property type="entry name" value="MEDIATOR OF RNA POLYMERASE II TRANSCRIPTION SUBUNIT 13"/>
    <property type="match status" value="1"/>
</dbReference>
<gene>
    <name evidence="2" type="ORF">PIIN_00574</name>
</gene>
<dbReference type="eggNOG" id="ENOG502SQ18">
    <property type="taxonomic scope" value="Eukaryota"/>
</dbReference>
<reference evidence="2 3" key="1">
    <citation type="journal article" date="2011" name="PLoS Pathog.">
        <title>Endophytic Life Strategies Decoded by Genome and Transcriptome Analyses of the Mutualistic Root Symbiont Piriformospora indica.</title>
        <authorList>
            <person name="Zuccaro A."/>
            <person name="Lahrmann U."/>
            <person name="Guldener U."/>
            <person name="Langen G."/>
            <person name="Pfiffi S."/>
            <person name="Biedenkopf D."/>
            <person name="Wong P."/>
            <person name="Samans B."/>
            <person name="Grimm C."/>
            <person name="Basiewicz M."/>
            <person name="Murat C."/>
            <person name="Martin F."/>
            <person name="Kogel K.H."/>
        </authorList>
    </citation>
    <scope>NUCLEOTIDE SEQUENCE [LARGE SCALE GENOMIC DNA]</scope>
    <source>
        <strain evidence="2 3">DSM 11827</strain>
    </source>
</reference>
<evidence type="ECO:0000313" key="3">
    <source>
        <dbReference type="Proteomes" id="UP000007148"/>
    </source>
</evidence>
<dbReference type="EMBL" id="CAFZ01000006">
    <property type="protein sequence ID" value="CCA66811.1"/>
    <property type="molecule type" value="Genomic_DNA"/>
</dbReference>
<evidence type="ECO:0000256" key="1">
    <source>
        <dbReference type="SAM" id="MobiDB-lite"/>
    </source>
</evidence>
<dbReference type="AlphaFoldDB" id="G4T6A3"/>
<dbReference type="HOGENOM" id="CLU_609978_0_0_1"/>
<proteinExistence type="predicted"/>